<comment type="caution">
    <text evidence="1">The sequence shown here is derived from an EMBL/GenBank/DDBJ whole genome shotgun (WGS) entry which is preliminary data.</text>
</comment>
<organism evidence="1 2">
    <name type="scientific">Hyalomma asiaticum</name>
    <name type="common">Tick</name>
    <dbReference type="NCBI Taxonomy" id="266040"/>
    <lineage>
        <taxon>Eukaryota</taxon>
        <taxon>Metazoa</taxon>
        <taxon>Ecdysozoa</taxon>
        <taxon>Arthropoda</taxon>
        <taxon>Chelicerata</taxon>
        <taxon>Arachnida</taxon>
        <taxon>Acari</taxon>
        <taxon>Parasitiformes</taxon>
        <taxon>Ixodida</taxon>
        <taxon>Ixodoidea</taxon>
        <taxon>Ixodidae</taxon>
        <taxon>Hyalomminae</taxon>
        <taxon>Hyalomma</taxon>
    </lineage>
</organism>
<protein>
    <submittedName>
        <fullName evidence="1">Uncharacterized protein</fullName>
    </submittedName>
</protein>
<evidence type="ECO:0000313" key="1">
    <source>
        <dbReference type="EMBL" id="KAH6924205.1"/>
    </source>
</evidence>
<dbReference type="EMBL" id="CM023488">
    <property type="protein sequence ID" value="KAH6924205.1"/>
    <property type="molecule type" value="Genomic_DNA"/>
</dbReference>
<sequence>MLIRKLQQRFTPTGSLQQYPDYPCVSEAHELLDADITVDEVRVVLQDLRRNTAAGDDHMRYTTLCNLSDADINHLTHIFNEYWHEGTLAQAWRHADITFIPKSGKPIKLENLRRPFL</sequence>
<dbReference type="Proteomes" id="UP000821845">
    <property type="component" value="Chromosome 8"/>
</dbReference>
<keyword evidence="2" id="KW-1185">Reference proteome</keyword>
<name>A0ACB7RNY8_HYAAI</name>
<gene>
    <name evidence="1" type="ORF">HPB50_013847</name>
</gene>
<proteinExistence type="predicted"/>
<evidence type="ECO:0000313" key="2">
    <source>
        <dbReference type="Proteomes" id="UP000821845"/>
    </source>
</evidence>
<reference evidence="1" key="1">
    <citation type="submission" date="2020-05" db="EMBL/GenBank/DDBJ databases">
        <title>Large-scale comparative analyses of tick genomes elucidate their genetic diversity and vector capacities.</title>
        <authorList>
            <person name="Jia N."/>
            <person name="Wang J."/>
            <person name="Shi W."/>
            <person name="Du L."/>
            <person name="Sun Y."/>
            <person name="Zhan W."/>
            <person name="Jiang J."/>
            <person name="Wang Q."/>
            <person name="Zhang B."/>
            <person name="Ji P."/>
            <person name="Sakyi L.B."/>
            <person name="Cui X."/>
            <person name="Yuan T."/>
            <person name="Jiang B."/>
            <person name="Yang W."/>
            <person name="Lam T.T.-Y."/>
            <person name="Chang Q."/>
            <person name="Ding S."/>
            <person name="Wang X."/>
            <person name="Zhu J."/>
            <person name="Ruan X."/>
            <person name="Zhao L."/>
            <person name="Wei J."/>
            <person name="Que T."/>
            <person name="Du C."/>
            <person name="Cheng J."/>
            <person name="Dai P."/>
            <person name="Han X."/>
            <person name="Huang E."/>
            <person name="Gao Y."/>
            <person name="Liu J."/>
            <person name="Shao H."/>
            <person name="Ye R."/>
            <person name="Li L."/>
            <person name="Wei W."/>
            <person name="Wang X."/>
            <person name="Wang C."/>
            <person name="Yang T."/>
            <person name="Huo Q."/>
            <person name="Li W."/>
            <person name="Guo W."/>
            <person name="Chen H."/>
            <person name="Zhou L."/>
            <person name="Ni X."/>
            <person name="Tian J."/>
            <person name="Zhou Y."/>
            <person name="Sheng Y."/>
            <person name="Liu T."/>
            <person name="Pan Y."/>
            <person name="Xia L."/>
            <person name="Li J."/>
            <person name="Zhao F."/>
            <person name="Cao W."/>
        </authorList>
    </citation>
    <scope>NUCLEOTIDE SEQUENCE</scope>
    <source>
        <tissue evidence="1">Larvae</tissue>
    </source>
</reference>
<accession>A0ACB7RNY8</accession>